<dbReference type="Pfam" id="PF01546">
    <property type="entry name" value="Peptidase_M20"/>
    <property type="match status" value="1"/>
</dbReference>
<dbReference type="GO" id="GO:0016813">
    <property type="term" value="F:hydrolase activity, acting on carbon-nitrogen (but not peptide) bonds, in linear amidines"/>
    <property type="evidence" value="ECO:0007669"/>
    <property type="project" value="InterPro"/>
</dbReference>
<dbReference type="OrthoDB" id="9808195at2"/>
<evidence type="ECO:0000313" key="10">
    <source>
        <dbReference type="EMBL" id="QBD78769.1"/>
    </source>
</evidence>
<dbReference type="SUPFAM" id="SSF53187">
    <property type="entry name" value="Zn-dependent exopeptidases"/>
    <property type="match status" value="1"/>
</dbReference>
<evidence type="ECO:0000256" key="2">
    <source>
        <dbReference type="ARBA" id="ARBA00006153"/>
    </source>
</evidence>
<feature type="binding site" evidence="7">
    <location>
        <position position="81"/>
    </location>
    <ligand>
        <name>Zn(2+)</name>
        <dbReference type="ChEBI" id="CHEBI:29105"/>
        <label>1</label>
    </ligand>
</feature>
<dbReference type="SUPFAM" id="SSF55031">
    <property type="entry name" value="Bacterial exopeptidase dimerisation domain"/>
    <property type="match status" value="1"/>
</dbReference>
<proteinExistence type="inferred from homology"/>
<comment type="subunit">
    <text evidence="3">Homodimer.</text>
</comment>
<dbReference type="PIRSF" id="PIRSF001235">
    <property type="entry name" value="Amidase_carbamoylase"/>
    <property type="match status" value="1"/>
</dbReference>
<feature type="binding site" evidence="7">
    <location>
        <position position="92"/>
    </location>
    <ligand>
        <name>Zn(2+)</name>
        <dbReference type="ChEBI" id="CHEBI:29105"/>
        <label>2</label>
    </ligand>
</feature>
<feature type="binding site" evidence="7">
    <location>
        <position position="92"/>
    </location>
    <ligand>
        <name>Zn(2+)</name>
        <dbReference type="ChEBI" id="CHEBI:29105"/>
        <label>1</label>
    </ligand>
</feature>
<protein>
    <submittedName>
        <fullName evidence="10">Allantoate amidohydrolase</fullName>
    </submittedName>
</protein>
<dbReference type="InterPro" id="IPR002933">
    <property type="entry name" value="Peptidase_M20"/>
</dbReference>
<dbReference type="PANTHER" id="PTHR32494:SF19">
    <property type="entry name" value="ALLANTOATE DEIMINASE-RELATED"/>
    <property type="match status" value="1"/>
</dbReference>
<dbReference type="InterPro" id="IPR036264">
    <property type="entry name" value="Bact_exopeptidase_dim_dom"/>
</dbReference>
<feature type="binding site" evidence="7">
    <location>
        <position position="191"/>
    </location>
    <ligand>
        <name>Zn(2+)</name>
        <dbReference type="ChEBI" id="CHEBI:29105"/>
        <label>1</label>
    </ligand>
</feature>
<accession>A0A4P6JT66</accession>
<evidence type="ECO:0000256" key="6">
    <source>
        <dbReference type="ARBA" id="ARBA00023211"/>
    </source>
</evidence>
<organism evidence="10 11">
    <name type="scientific">Ktedonosporobacter rubrisoli</name>
    <dbReference type="NCBI Taxonomy" id="2509675"/>
    <lineage>
        <taxon>Bacteria</taxon>
        <taxon>Bacillati</taxon>
        <taxon>Chloroflexota</taxon>
        <taxon>Ktedonobacteria</taxon>
        <taxon>Ktedonobacterales</taxon>
        <taxon>Ktedonosporobacteraceae</taxon>
        <taxon>Ktedonosporobacter</taxon>
    </lineage>
</organism>
<name>A0A4P6JT66_KTERU</name>
<evidence type="ECO:0000256" key="7">
    <source>
        <dbReference type="PIRSR" id="PIRSR001235-1"/>
    </source>
</evidence>
<comment type="cofactor">
    <cofactor evidence="7">
        <name>Zn(2+)</name>
        <dbReference type="ChEBI" id="CHEBI:29105"/>
    </cofactor>
    <text evidence="7">Binds 2 Zn(2+) ions per subunit.</text>
</comment>
<keyword evidence="7" id="KW-0862">Zinc</keyword>
<dbReference type="InterPro" id="IPR011650">
    <property type="entry name" value="Peptidase_M20_dimer"/>
</dbReference>
<feature type="binding site" evidence="8">
    <location>
        <position position="216"/>
    </location>
    <ligand>
        <name>allantoate</name>
        <dbReference type="ChEBI" id="CHEBI:17536"/>
    </ligand>
</feature>
<keyword evidence="11" id="KW-1185">Reference proteome</keyword>
<sequence>MNSESSASTVMQRCEILGSYSEESGRLTRRFATPPMSQVNETVATWMQAAGMSVRQDQIGNLIGRYAAQSKGASTFLLGSHLDTVYDAGKYDGPLGVMVALACVERLYQRQLRLPFAIEILGFADEEGLRYHSAYLGSSAFAGTFDPAILQYPDNDGISMATALRNFGGDPEQISEARRSTDDLLGYCEVHIEQGPVLESLNLPVGIVTAIAGQNRFNVTFTGEAGHAGTVPMQLRRDALCAAAEFIVAVESYARSIPEMVATVGQLELQPGASNVIPGQVIISLDVRHKDDSLREQACRLLQERSHSIAKARHVACQWEEFHQHGTIPCSQHLSELLSKAVSELKHPVVTLPSGAGHDGAMISTLTDIAMLFVRCKGGISHNPAEAVTKEDVAVAIDALERFLLLLAQEKRQP</sequence>
<dbReference type="PANTHER" id="PTHR32494">
    <property type="entry name" value="ALLANTOATE DEIMINASE-RELATED"/>
    <property type="match status" value="1"/>
</dbReference>
<dbReference type="Gene3D" id="3.40.630.10">
    <property type="entry name" value="Zn peptidases"/>
    <property type="match status" value="1"/>
</dbReference>
<feature type="binding site" evidence="7">
    <location>
        <position position="127"/>
    </location>
    <ligand>
        <name>Zn(2+)</name>
        <dbReference type="ChEBI" id="CHEBI:29105"/>
        <label>2</label>
    </ligand>
</feature>
<dbReference type="Pfam" id="PF07687">
    <property type="entry name" value="M20_dimer"/>
    <property type="match status" value="1"/>
</dbReference>
<evidence type="ECO:0000256" key="8">
    <source>
        <dbReference type="PIRSR" id="PIRSR001235-2"/>
    </source>
</evidence>
<evidence type="ECO:0000256" key="5">
    <source>
        <dbReference type="ARBA" id="ARBA00022801"/>
    </source>
</evidence>
<comment type="cofactor">
    <cofactor evidence="1">
        <name>Mn(2+)</name>
        <dbReference type="ChEBI" id="CHEBI:29035"/>
    </cofactor>
</comment>
<evidence type="ECO:0000256" key="1">
    <source>
        <dbReference type="ARBA" id="ARBA00001936"/>
    </source>
</evidence>
<keyword evidence="5 10" id="KW-0378">Hydrolase</keyword>
<comment type="similarity">
    <text evidence="2">Belongs to the peptidase M20 family.</text>
</comment>
<gene>
    <name evidence="10" type="ORF">EPA93_23390</name>
</gene>
<feature type="domain" description="Peptidase M20 dimerisation" evidence="9">
    <location>
        <begin position="213"/>
        <end position="308"/>
    </location>
</feature>
<dbReference type="EMBL" id="CP035758">
    <property type="protein sequence ID" value="QBD78769.1"/>
    <property type="molecule type" value="Genomic_DNA"/>
</dbReference>
<dbReference type="GO" id="GO:0046872">
    <property type="term" value="F:metal ion binding"/>
    <property type="evidence" value="ECO:0007669"/>
    <property type="project" value="UniProtKB-KW"/>
</dbReference>
<feature type="binding site" evidence="7">
    <location>
        <position position="382"/>
    </location>
    <ligand>
        <name>Zn(2+)</name>
        <dbReference type="ChEBI" id="CHEBI:29105"/>
        <label>2</label>
    </ligand>
</feature>
<evidence type="ECO:0000259" key="9">
    <source>
        <dbReference type="Pfam" id="PF07687"/>
    </source>
</evidence>
<keyword evidence="6" id="KW-0464">Manganese</keyword>
<dbReference type="AlphaFoldDB" id="A0A4P6JT66"/>
<dbReference type="NCBIfam" id="TIGR01879">
    <property type="entry name" value="hydantase"/>
    <property type="match status" value="1"/>
</dbReference>
<evidence type="ECO:0000256" key="3">
    <source>
        <dbReference type="ARBA" id="ARBA00011738"/>
    </source>
</evidence>
<dbReference type="CDD" id="cd03884">
    <property type="entry name" value="M20_bAS"/>
    <property type="match status" value="1"/>
</dbReference>
<keyword evidence="4 7" id="KW-0479">Metal-binding</keyword>
<feature type="binding site" evidence="8">
    <location>
        <position position="275"/>
    </location>
    <ligand>
        <name>allantoate</name>
        <dbReference type="ChEBI" id="CHEBI:17536"/>
    </ligand>
</feature>
<dbReference type="KEGG" id="kbs:EPA93_23390"/>
<dbReference type="Proteomes" id="UP000290365">
    <property type="component" value="Chromosome"/>
</dbReference>
<dbReference type="RefSeq" id="WP_129889822.1">
    <property type="nucleotide sequence ID" value="NZ_CP035758.1"/>
</dbReference>
<dbReference type="NCBIfam" id="NF006775">
    <property type="entry name" value="PRK09290.2-5"/>
    <property type="match status" value="1"/>
</dbReference>
<evidence type="ECO:0000256" key="4">
    <source>
        <dbReference type="ARBA" id="ARBA00022723"/>
    </source>
</evidence>
<feature type="binding site" evidence="8">
    <location>
        <position position="288"/>
    </location>
    <ligand>
        <name>allantoate</name>
        <dbReference type="ChEBI" id="CHEBI:17536"/>
    </ligand>
</feature>
<dbReference type="Gene3D" id="3.30.70.360">
    <property type="match status" value="1"/>
</dbReference>
<reference evidence="10 11" key="1">
    <citation type="submission" date="2019-01" db="EMBL/GenBank/DDBJ databases">
        <title>Ktedonosporobacter rubrisoli SCAWS-G2.</title>
        <authorList>
            <person name="Huang Y."/>
            <person name="Yan B."/>
        </authorList>
    </citation>
    <scope>NUCLEOTIDE SEQUENCE [LARGE SCALE GENOMIC DNA]</scope>
    <source>
        <strain evidence="10 11">SCAWS-G2</strain>
    </source>
</reference>
<dbReference type="InterPro" id="IPR010158">
    <property type="entry name" value="Amidase_Cbmase"/>
</dbReference>
<evidence type="ECO:0000313" key="11">
    <source>
        <dbReference type="Proteomes" id="UP000290365"/>
    </source>
</evidence>